<dbReference type="AlphaFoldDB" id="A0A2H0RDF1"/>
<reference evidence="1 2" key="1">
    <citation type="submission" date="2017-09" db="EMBL/GenBank/DDBJ databases">
        <title>Depth-based differentiation of microbial function through sediment-hosted aquifers and enrichment of novel symbionts in the deep terrestrial subsurface.</title>
        <authorList>
            <person name="Probst A.J."/>
            <person name="Ladd B."/>
            <person name="Jarett J.K."/>
            <person name="Geller-Mcgrath D.E."/>
            <person name="Sieber C.M."/>
            <person name="Emerson J.B."/>
            <person name="Anantharaman K."/>
            <person name="Thomas B.C."/>
            <person name="Malmstrom R."/>
            <person name="Stieglmeier M."/>
            <person name="Klingl A."/>
            <person name="Woyke T."/>
            <person name="Ryan C.M."/>
            <person name="Banfield J.F."/>
        </authorList>
    </citation>
    <scope>NUCLEOTIDE SEQUENCE [LARGE SCALE GENOMIC DNA]</scope>
    <source>
        <strain evidence="1">CG10_big_fil_rev_8_21_14_0_10_51_16</strain>
    </source>
</reference>
<accession>A0A2H0RDF1</accession>
<proteinExistence type="predicted"/>
<dbReference type="EMBL" id="PCYI01000025">
    <property type="protein sequence ID" value="PIR44571.1"/>
    <property type="molecule type" value="Genomic_DNA"/>
</dbReference>
<dbReference type="Proteomes" id="UP000228767">
    <property type="component" value="Unassembled WGS sequence"/>
</dbReference>
<gene>
    <name evidence="1" type="ORF">COV10_03645</name>
</gene>
<protein>
    <submittedName>
        <fullName evidence="1">Uncharacterized protein</fullName>
    </submittedName>
</protein>
<evidence type="ECO:0000313" key="2">
    <source>
        <dbReference type="Proteomes" id="UP000228767"/>
    </source>
</evidence>
<organism evidence="1 2">
    <name type="scientific">Candidatus Vogelbacteria bacterium CG10_big_fil_rev_8_21_14_0_10_51_16</name>
    <dbReference type="NCBI Taxonomy" id="1975045"/>
    <lineage>
        <taxon>Bacteria</taxon>
        <taxon>Candidatus Vogeliibacteriota</taxon>
    </lineage>
</organism>
<evidence type="ECO:0000313" key="1">
    <source>
        <dbReference type="EMBL" id="PIR44571.1"/>
    </source>
</evidence>
<sequence>MCVIPKVVPKTFVEFDFGRNEHWRKTDGMPTALVYHGPMSPSSVISIAKVTFEEFRGRVEATIYLRGTSIHDFRETIGPELERGVIVPAGLSLTRIAPETTNCTRYVANGSILAEGFSAPAAIVEIFVKMVMALAKLDGGAALQNHGGDNLPIPDITQRLYELVPHLTSPDGQMALSHGEQLARMCYCGFRTAPF</sequence>
<name>A0A2H0RDF1_9BACT</name>
<comment type="caution">
    <text evidence="1">The sequence shown here is derived from an EMBL/GenBank/DDBJ whole genome shotgun (WGS) entry which is preliminary data.</text>
</comment>